<evidence type="ECO:0000313" key="2">
    <source>
        <dbReference type="EMBL" id="SHD76544.1"/>
    </source>
</evidence>
<feature type="domain" description="SLH" evidence="1">
    <location>
        <begin position="163"/>
        <end position="228"/>
    </location>
</feature>
<feature type="domain" description="SLH" evidence="1">
    <location>
        <begin position="28"/>
        <end position="91"/>
    </location>
</feature>
<gene>
    <name evidence="2" type="ORF">CUESP1_1171</name>
</gene>
<organism evidence="2 3">
    <name type="scientific">[Clostridium] ultunense Esp</name>
    <dbReference type="NCBI Taxonomy" id="1288971"/>
    <lineage>
        <taxon>Bacteria</taxon>
        <taxon>Bacillati</taxon>
        <taxon>Bacillota</taxon>
        <taxon>Tissierellia</taxon>
        <taxon>Tissierellales</taxon>
        <taxon>Tepidimicrobiaceae</taxon>
        <taxon>Schnuerera</taxon>
    </lineage>
</organism>
<reference evidence="2 3" key="1">
    <citation type="submission" date="2016-11" db="EMBL/GenBank/DDBJ databases">
        <authorList>
            <person name="Manzoor S."/>
        </authorList>
    </citation>
    <scope>NUCLEOTIDE SEQUENCE [LARGE SCALE GENOMIC DNA]</scope>
    <source>
        <strain evidence="2">Clostridium ultunense strain Esp</strain>
    </source>
</reference>
<dbReference type="EMBL" id="LT669839">
    <property type="protein sequence ID" value="SHD76544.1"/>
    <property type="molecule type" value="Genomic_DNA"/>
</dbReference>
<dbReference type="Pfam" id="PF00395">
    <property type="entry name" value="SLH"/>
    <property type="match status" value="2"/>
</dbReference>
<dbReference type="AlphaFoldDB" id="M1ZAH0"/>
<dbReference type="InterPro" id="IPR001119">
    <property type="entry name" value="SLH_dom"/>
</dbReference>
<protein>
    <recommendedName>
        <fullName evidence="1">SLH domain-containing protein</fullName>
    </recommendedName>
</protein>
<evidence type="ECO:0000313" key="3">
    <source>
        <dbReference type="Proteomes" id="UP000245423"/>
    </source>
</evidence>
<dbReference type="PROSITE" id="PS51272">
    <property type="entry name" value="SLH"/>
    <property type="match status" value="2"/>
</dbReference>
<dbReference type="HOGENOM" id="CLU_439860_0_0_9"/>
<dbReference type="Proteomes" id="UP000245423">
    <property type="component" value="Chromosome 1"/>
</dbReference>
<keyword evidence="3" id="KW-1185">Reference proteome</keyword>
<accession>M1ZAH0</accession>
<sequence>MFINKNYHKTTILLIILLLAFNSMGVYGESMFTDINKNHWAYDYVEKVVNLGLMDGYDDATFRPNEEVNIADALVYVTRLFNLPKEEVEKMRQEHDELLGKFQLSEERKDGLAIALSKGLVTEIFVENNLFTQGKIRTATKMDLTNYIAKTMGIEEEEGEVYVFLFKDADSIPKRSRPYVSFLIDKGILEAKGDGEGKFNPGQPIIRSVLAKMLSLSYDKMDINPVTPGVSIEDPVEPMGKEPVLGDEITGIITSKVDKYIFIDNGQKVDSYTFEKDTSITIDGNDAAIKELEPGMNIKAIVSEDNILKSLMVDSGKDIVSGTINKISLEASPSMVVDLDGGNMRTFHIPKDIKVWVNGKESYLFSLREGDKVKIEAFDDLALSISGESKNGKVIGIIKGRNFDEENMIIVERGNKTTYEYQLKEELLVYRNSSGVAIKKLRPGDQVILSISNGEVESVEANSTPGEDEGYIQEILISKEPKLSILNDRGELVVYYISPEALIKIDREVKSIYDLRLDYFAKLKLESDEIVNIQIER</sequence>
<evidence type="ECO:0000259" key="1">
    <source>
        <dbReference type="PROSITE" id="PS51272"/>
    </source>
</evidence>
<name>M1ZAH0_9FIRM</name>
<proteinExistence type="predicted"/>
<dbReference type="OrthoDB" id="2065578at2"/>
<dbReference type="RefSeq" id="WP_005584821.1">
    <property type="nucleotide sequence ID" value="NZ_LT669839.1"/>
</dbReference>